<gene>
    <name evidence="15" type="primary">rnc</name>
    <name evidence="19" type="ORF">CEY15_00175</name>
</gene>
<evidence type="ECO:0000256" key="11">
    <source>
        <dbReference type="ARBA" id="ARBA00022759"/>
    </source>
</evidence>
<dbReference type="FunFam" id="1.10.1520.10:FF:000001">
    <property type="entry name" value="Ribonuclease 3"/>
    <property type="match status" value="1"/>
</dbReference>
<reference evidence="20" key="1">
    <citation type="submission" date="2017-09" db="EMBL/GenBank/DDBJ databases">
        <authorList>
            <person name="Zhang Y."/>
            <person name="Huang X."/>
            <person name="Liu J."/>
            <person name="Lu L."/>
            <person name="Peng K."/>
        </authorList>
    </citation>
    <scope>NUCLEOTIDE SEQUENCE [LARGE SCALE GENOMIC DNA]</scope>
    <source>
        <strain evidence="20">S-XJ-1</strain>
    </source>
</reference>
<dbReference type="InterPro" id="IPR011907">
    <property type="entry name" value="RNase_III"/>
</dbReference>
<evidence type="ECO:0000256" key="4">
    <source>
        <dbReference type="ARBA" id="ARBA00011738"/>
    </source>
</evidence>
<accession>A0A2A2WUQ0</accession>
<dbReference type="PANTHER" id="PTHR11207">
    <property type="entry name" value="RIBONUCLEASE III"/>
    <property type="match status" value="1"/>
</dbReference>
<dbReference type="GO" id="GO:0008033">
    <property type="term" value="P:tRNA processing"/>
    <property type="evidence" value="ECO:0007669"/>
    <property type="project" value="UniProtKB-KW"/>
</dbReference>
<feature type="active site" evidence="15">
    <location>
        <position position="66"/>
    </location>
</feature>
<dbReference type="Gene3D" id="3.30.160.20">
    <property type="match status" value="1"/>
</dbReference>
<dbReference type="HAMAP" id="MF_00104">
    <property type="entry name" value="RNase_III"/>
    <property type="match status" value="1"/>
</dbReference>
<keyword evidence="14 15" id="KW-0694">RNA-binding</keyword>
<comment type="subcellular location">
    <subcellularLocation>
        <location evidence="2 15">Cytoplasm</location>
    </subcellularLocation>
</comment>
<keyword evidence="6 15" id="KW-0698">rRNA processing</keyword>
<keyword evidence="15" id="KW-0699">rRNA-binding</keyword>
<keyword evidence="10 15" id="KW-0479">Metal-binding</keyword>
<evidence type="ECO:0000313" key="19">
    <source>
        <dbReference type="EMBL" id="PAY24930.1"/>
    </source>
</evidence>
<feature type="compositionally biased region" description="Basic and acidic residues" evidence="16">
    <location>
        <begin position="227"/>
        <end position="237"/>
    </location>
</feature>
<evidence type="ECO:0000256" key="5">
    <source>
        <dbReference type="ARBA" id="ARBA00022490"/>
    </source>
</evidence>
<comment type="function">
    <text evidence="15">Digests double-stranded RNA. Involved in the processing of primary rRNA transcript to yield the immediate precursors to the large and small rRNAs (23S and 16S). Processes some mRNAs, and tRNAs when they are encoded in the rRNA operon. Processes pre-crRNA and tracrRNA of type II CRISPR loci if present in the organism.</text>
</comment>
<keyword evidence="12 15" id="KW-0378">Hydrolase</keyword>
<evidence type="ECO:0000256" key="8">
    <source>
        <dbReference type="ARBA" id="ARBA00022694"/>
    </source>
</evidence>
<evidence type="ECO:0000256" key="12">
    <source>
        <dbReference type="ARBA" id="ARBA00022801"/>
    </source>
</evidence>
<keyword evidence="7 15" id="KW-0507">mRNA processing</keyword>
<evidence type="ECO:0000256" key="13">
    <source>
        <dbReference type="ARBA" id="ARBA00022842"/>
    </source>
</evidence>
<organism evidence="19 20">
    <name type="scientific">Dietzia natronolimnaea</name>
    <dbReference type="NCBI Taxonomy" id="161920"/>
    <lineage>
        <taxon>Bacteria</taxon>
        <taxon>Bacillati</taxon>
        <taxon>Actinomycetota</taxon>
        <taxon>Actinomycetes</taxon>
        <taxon>Mycobacteriales</taxon>
        <taxon>Dietziaceae</taxon>
        <taxon>Dietzia</taxon>
    </lineage>
</organism>
<evidence type="ECO:0000256" key="14">
    <source>
        <dbReference type="ARBA" id="ARBA00022884"/>
    </source>
</evidence>
<dbReference type="Pfam" id="PF14622">
    <property type="entry name" value="Ribonucleas_3_3"/>
    <property type="match status" value="1"/>
</dbReference>
<dbReference type="GO" id="GO:0006397">
    <property type="term" value="P:mRNA processing"/>
    <property type="evidence" value="ECO:0007669"/>
    <property type="project" value="UniProtKB-UniRule"/>
</dbReference>
<feature type="domain" description="RNase III" evidence="18">
    <location>
        <begin position="19"/>
        <end position="152"/>
    </location>
</feature>
<comment type="similarity">
    <text evidence="3">Belongs to the ribonuclease III family.</text>
</comment>
<comment type="caution">
    <text evidence="19">The sequence shown here is derived from an EMBL/GenBank/DDBJ whole genome shotgun (WGS) entry which is preliminary data.</text>
</comment>
<evidence type="ECO:0000256" key="6">
    <source>
        <dbReference type="ARBA" id="ARBA00022552"/>
    </source>
</evidence>
<feature type="region of interest" description="Disordered" evidence="16">
    <location>
        <begin position="1"/>
        <end position="22"/>
    </location>
</feature>
<evidence type="ECO:0000256" key="15">
    <source>
        <dbReference type="HAMAP-Rule" id="MF_00104"/>
    </source>
</evidence>
<dbReference type="Pfam" id="PF00035">
    <property type="entry name" value="dsrm"/>
    <property type="match status" value="1"/>
</dbReference>
<dbReference type="PROSITE" id="PS50142">
    <property type="entry name" value="RNASE_3_2"/>
    <property type="match status" value="1"/>
</dbReference>
<evidence type="ECO:0000259" key="17">
    <source>
        <dbReference type="PROSITE" id="PS50137"/>
    </source>
</evidence>
<feature type="domain" description="DRBM" evidence="17">
    <location>
        <begin position="179"/>
        <end position="247"/>
    </location>
</feature>
<evidence type="ECO:0000256" key="1">
    <source>
        <dbReference type="ARBA" id="ARBA00000109"/>
    </source>
</evidence>
<feature type="active site" evidence="15">
    <location>
        <position position="141"/>
    </location>
</feature>
<dbReference type="SMART" id="SM00535">
    <property type="entry name" value="RIBOc"/>
    <property type="match status" value="1"/>
</dbReference>
<keyword evidence="20" id="KW-1185">Reference proteome</keyword>
<dbReference type="SUPFAM" id="SSF54768">
    <property type="entry name" value="dsRNA-binding domain-like"/>
    <property type="match status" value="1"/>
</dbReference>
<keyword evidence="9 15" id="KW-0540">Nuclease</keyword>
<name>A0A2A2WUQ0_9ACTN</name>
<dbReference type="OrthoDB" id="9805026at2"/>
<dbReference type="GO" id="GO:0006364">
    <property type="term" value="P:rRNA processing"/>
    <property type="evidence" value="ECO:0007669"/>
    <property type="project" value="UniProtKB-UniRule"/>
</dbReference>
<comment type="catalytic activity">
    <reaction evidence="1 15">
        <text>Endonucleolytic cleavage to 5'-phosphomonoester.</text>
        <dbReference type="EC" id="3.1.26.3"/>
    </reaction>
</comment>
<keyword evidence="13 15" id="KW-0460">Magnesium</keyword>
<dbReference type="SUPFAM" id="SSF69065">
    <property type="entry name" value="RNase III domain-like"/>
    <property type="match status" value="1"/>
</dbReference>
<comment type="subunit">
    <text evidence="4 15">Homodimer.</text>
</comment>
<evidence type="ECO:0000256" key="7">
    <source>
        <dbReference type="ARBA" id="ARBA00022664"/>
    </source>
</evidence>
<dbReference type="PANTHER" id="PTHR11207:SF0">
    <property type="entry name" value="RIBONUCLEASE 3"/>
    <property type="match status" value="1"/>
</dbReference>
<dbReference type="GO" id="GO:0004525">
    <property type="term" value="F:ribonuclease III activity"/>
    <property type="evidence" value="ECO:0007669"/>
    <property type="project" value="UniProtKB-UniRule"/>
</dbReference>
<feature type="binding site" evidence="15">
    <location>
        <position position="141"/>
    </location>
    <ligand>
        <name>Mg(2+)</name>
        <dbReference type="ChEBI" id="CHEBI:18420"/>
    </ligand>
</feature>
<feature type="region of interest" description="Disordered" evidence="16">
    <location>
        <begin position="223"/>
        <end position="250"/>
    </location>
</feature>
<keyword evidence="8 15" id="KW-0819">tRNA processing</keyword>
<dbReference type="InterPro" id="IPR000999">
    <property type="entry name" value="RNase_III_dom"/>
</dbReference>
<dbReference type="PROSITE" id="PS00517">
    <property type="entry name" value="RNASE_3_1"/>
    <property type="match status" value="1"/>
</dbReference>
<dbReference type="SMART" id="SM00358">
    <property type="entry name" value="DSRM"/>
    <property type="match status" value="1"/>
</dbReference>
<evidence type="ECO:0000313" key="20">
    <source>
        <dbReference type="Proteomes" id="UP000218810"/>
    </source>
</evidence>
<dbReference type="PROSITE" id="PS50137">
    <property type="entry name" value="DS_RBD"/>
    <property type="match status" value="1"/>
</dbReference>
<dbReference type="EMBL" id="NTGA01000001">
    <property type="protein sequence ID" value="PAY24930.1"/>
    <property type="molecule type" value="Genomic_DNA"/>
</dbReference>
<dbReference type="Gene3D" id="1.10.1520.10">
    <property type="entry name" value="Ribonuclease III domain"/>
    <property type="match status" value="1"/>
</dbReference>
<dbReference type="Proteomes" id="UP000218810">
    <property type="component" value="Unassembled WGS sequence"/>
</dbReference>
<evidence type="ECO:0000256" key="2">
    <source>
        <dbReference type="ARBA" id="ARBA00004496"/>
    </source>
</evidence>
<keyword evidence="5 15" id="KW-0963">Cytoplasm</keyword>
<evidence type="ECO:0000256" key="9">
    <source>
        <dbReference type="ARBA" id="ARBA00022722"/>
    </source>
</evidence>
<dbReference type="EC" id="3.1.26.3" evidence="15"/>
<dbReference type="InterPro" id="IPR014720">
    <property type="entry name" value="dsRBD_dom"/>
</dbReference>
<dbReference type="GO" id="GO:0005737">
    <property type="term" value="C:cytoplasm"/>
    <property type="evidence" value="ECO:0007669"/>
    <property type="project" value="UniProtKB-SubCell"/>
</dbReference>
<evidence type="ECO:0000256" key="3">
    <source>
        <dbReference type="ARBA" id="ARBA00010183"/>
    </source>
</evidence>
<feature type="binding site" evidence="15">
    <location>
        <position position="138"/>
    </location>
    <ligand>
        <name>Mg(2+)</name>
        <dbReference type="ChEBI" id="CHEBI:18420"/>
    </ligand>
</feature>
<evidence type="ECO:0000259" key="18">
    <source>
        <dbReference type="PROSITE" id="PS50142"/>
    </source>
</evidence>
<sequence>MGRSGREVRRPRDRRGCPVTDPSPELGAVLGVQLPAELSAQALTHRSYAYEHGGLPHNERLEFLGDAVLELVVTEHLYTAYPDRPEGDLAKIRASLVNTYVLADIARELGPEGLGALLRLGRGEELTGGRDKHSILADTLEAVFGAVYLTHGLEVARGIVEGIIGDRLRVVPTLGAALDWKTSLQEKCAALGRPKARYEITSTGPDHDKTFSAVALVGDDPLGEGVGRTKKEAEQKAAEQAWAALDRATG</sequence>
<proteinExistence type="inferred from homology"/>
<feature type="binding site" evidence="15">
    <location>
        <position position="62"/>
    </location>
    <ligand>
        <name>Mg(2+)</name>
        <dbReference type="ChEBI" id="CHEBI:18420"/>
    </ligand>
</feature>
<keyword evidence="11 15" id="KW-0255">Endonuclease</keyword>
<dbReference type="CDD" id="cd10845">
    <property type="entry name" value="DSRM_RNAse_III_family"/>
    <property type="match status" value="1"/>
</dbReference>
<protein>
    <recommendedName>
        <fullName evidence="15">Ribonuclease 3</fullName>
        <ecNumber evidence="15">3.1.26.3</ecNumber>
    </recommendedName>
    <alternativeName>
        <fullName evidence="15">Ribonuclease III</fullName>
        <shortName evidence="15">RNase III</shortName>
    </alternativeName>
</protein>
<evidence type="ECO:0000256" key="10">
    <source>
        <dbReference type="ARBA" id="ARBA00022723"/>
    </source>
</evidence>
<comment type="cofactor">
    <cofactor evidence="15">
        <name>Mg(2+)</name>
        <dbReference type="ChEBI" id="CHEBI:18420"/>
    </cofactor>
</comment>
<dbReference type="NCBIfam" id="TIGR02191">
    <property type="entry name" value="RNaseIII"/>
    <property type="match status" value="1"/>
</dbReference>
<dbReference type="AlphaFoldDB" id="A0A2A2WUQ0"/>
<dbReference type="GO" id="GO:0003725">
    <property type="term" value="F:double-stranded RNA binding"/>
    <property type="evidence" value="ECO:0007669"/>
    <property type="project" value="TreeGrafter"/>
</dbReference>
<dbReference type="InterPro" id="IPR036389">
    <property type="entry name" value="RNase_III_sf"/>
</dbReference>
<dbReference type="FunFam" id="3.30.160.20:FF:000003">
    <property type="entry name" value="Ribonuclease 3"/>
    <property type="match status" value="1"/>
</dbReference>
<feature type="compositionally biased region" description="Basic and acidic residues" evidence="16">
    <location>
        <begin position="1"/>
        <end position="16"/>
    </location>
</feature>
<dbReference type="CDD" id="cd00593">
    <property type="entry name" value="RIBOc"/>
    <property type="match status" value="1"/>
</dbReference>
<dbReference type="GO" id="GO:0019843">
    <property type="term" value="F:rRNA binding"/>
    <property type="evidence" value="ECO:0007669"/>
    <property type="project" value="UniProtKB-KW"/>
</dbReference>
<evidence type="ECO:0000256" key="16">
    <source>
        <dbReference type="SAM" id="MobiDB-lite"/>
    </source>
</evidence>
<dbReference type="GO" id="GO:0042802">
    <property type="term" value="F:identical protein binding"/>
    <property type="evidence" value="ECO:0007669"/>
    <property type="project" value="UniProtKB-ARBA"/>
</dbReference>
<dbReference type="GO" id="GO:0046872">
    <property type="term" value="F:metal ion binding"/>
    <property type="evidence" value="ECO:0007669"/>
    <property type="project" value="UniProtKB-KW"/>
</dbReference>
<dbReference type="GO" id="GO:0010468">
    <property type="term" value="P:regulation of gene expression"/>
    <property type="evidence" value="ECO:0007669"/>
    <property type="project" value="TreeGrafter"/>
</dbReference>